<dbReference type="EMBL" id="JACHIF010000009">
    <property type="protein sequence ID" value="MBB5039666.1"/>
    <property type="molecule type" value="Genomic_DNA"/>
</dbReference>
<comment type="caution">
    <text evidence="1">The sequence shown here is derived from an EMBL/GenBank/DDBJ whole genome shotgun (WGS) entry which is preliminary data.</text>
</comment>
<accession>A0A7W8DSB3</accession>
<dbReference type="AlphaFoldDB" id="A0A7W8DSB3"/>
<gene>
    <name evidence="1" type="ORF">HNQ64_003941</name>
</gene>
<protein>
    <submittedName>
        <fullName evidence="1">Uncharacterized protein</fullName>
    </submittedName>
</protein>
<dbReference type="Proteomes" id="UP000534294">
    <property type="component" value="Unassembled WGS sequence"/>
</dbReference>
<proteinExistence type="predicted"/>
<keyword evidence="2" id="KW-1185">Reference proteome</keyword>
<evidence type="ECO:0000313" key="2">
    <source>
        <dbReference type="Proteomes" id="UP000534294"/>
    </source>
</evidence>
<name>A0A7W8DSB3_9BACT</name>
<dbReference type="RefSeq" id="WP_184211666.1">
    <property type="nucleotide sequence ID" value="NZ_JACHIF010000009.1"/>
</dbReference>
<evidence type="ECO:0000313" key="1">
    <source>
        <dbReference type="EMBL" id="MBB5039666.1"/>
    </source>
</evidence>
<sequence>MIEKYNFHVFAGSGNALTREVSPEAFARIRQGIPDLIPQGATYLPMPPTTADDPRVLRVLEALQQAGYDLTDREPLQKAGIHIRRTREYQPADLINQEYVQPYQHVYVGEPLYPPTYDDAGVPHLKAPITPKSRECGTLSTTSAMLVRGKVKAALEKSGLKGLRLTRPVVTGKKPVPESEMAWVVWSHMTLPPMLNLCMSGRDLYRYDPATARPQECLPYQGFLSPAELHYRRSDMLAAGAPDVGITLEKLGGGSTMHRILFSRRCVTFFRDELGISLDGQPVHILDGSNPPLPWVGALPDPQDPRNQRPAWLQAMVYGITD</sequence>
<organism evidence="1 2">
    <name type="scientific">Prosthecobacter dejongeii</name>
    <dbReference type="NCBI Taxonomy" id="48465"/>
    <lineage>
        <taxon>Bacteria</taxon>
        <taxon>Pseudomonadati</taxon>
        <taxon>Verrucomicrobiota</taxon>
        <taxon>Verrucomicrobiia</taxon>
        <taxon>Verrucomicrobiales</taxon>
        <taxon>Verrucomicrobiaceae</taxon>
        <taxon>Prosthecobacter</taxon>
    </lineage>
</organism>
<reference evidence="1 2" key="1">
    <citation type="submission" date="2020-08" db="EMBL/GenBank/DDBJ databases">
        <title>Genomic Encyclopedia of Type Strains, Phase IV (KMG-IV): sequencing the most valuable type-strain genomes for metagenomic binning, comparative biology and taxonomic classification.</title>
        <authorList>
            <person name="Goeker M."/>
        </authorList>
    </citation>
    <scope>NUCLEOTIDE SEQUENCE [LARGE SCALE GENOMIC DNA]</scope>
    <source>
        <strain evidence="1 2">DSM 12251</strain>
    </source>
</reference>